<evidence type="ECO:0000259" key="8">
    <source>
        <dbReference type="PROSITE" id="PS51194"/>
    </source>
</evidence>
<organism evidence="9 10">
    <name type="scientific">Fusarium mexicanum</name>
    <dbReference type="NCBI Taxonomy" id="751941"/>
    <lineage>
        <taxon>Eukaryota</taxon>
        <taxon>Fungi</taxon>
        <taxon>Dikarya</taxon>
        <taxon>Ascomycota</taxon>
        <taxon>Pezizomycotina</taxon>
        <taxon>Sordariomycetes</taxon>
        <taxon>Hypocreomycetidae</taxon>
        <taxon>Hypocreales</taxon>
        <taxon>Nectriaceae</taxon>
        <taxon>Fusarium</taxon>
        <taxon>Fusarium fujikuroi species complex</taxon>
    </lineage>
</organism>
<feature type="domain" description="Helicase C-terminal" evidence="8">
    <location>
        <begin position="618"/>
        <end position="761"/>
    </location>
</feature>
<name>A0A8H5JLD2_9HYPO</name>
<feature type="compositionally biased region" description="Polar residues" evidence="6">
    <location>
        <begin position="1028"/>
        <end position="1044"/>
    </location>
</feature>
<dbReference type="Proteomes" id="UP000522262">
    <property type="component" value="Unassembled WGS sequence"/>
</dbReference>
<sequence length="1076" mass="120174">MPLRQLYPNPKATENHASPTMIDIIAVPGLGPPVKGGAKHVFDTWRTPSGQKGRLWLQHDLPDRIPESRIFLYQYNTTAAYGQGLDDFRSKADNLLEVIDIERRDCPDRPILLLGHSMGGLLIKQALINAHSNPGYSAIKDDTTGIVFFATPHELSTQKLGEIGTAIAIELGHGIRDELVRTLQAGSIFSELESWKHQALQYDTVSFWGSSDTIVTRNNVSLGLPGDVAKIVELDANHRGICKFSNSKKDQYNFKIVVENIKRLCELAIENTKSQGVWDPDASSVETPRISETDGQTERHDMLEEIQRVALSMSNETEQLIMTPSQESQFQDDEVAVQESLESTAGHSTTKDAPVLARSAVQDLHIADIPTVESQNKLYSQMPFELLISQEPILQGIRYLNYQKPTIVQEAVLSALGLCPPRNVIASYHPGTGRTTALAIALLSRLDYHSTTQPQALVIVATQLLVRQTEKYIKEVGRFCEGLVVETITAPSRPTAMLEANVIIATPGRLLNCIRRRLVDMSQMRYLLMDDVDHVVDIQGFSDQCLRVTAGAKKSPETVQLLLFSDLSTPASNFLNVMLRSNTLEKLELKGVELNANKIVHLVFRCSGEQQKLEIICKLPGVVTTSVLIIFVQTKASASHIHLALVAEGHAVANLFEADYSEDLEALLKRFQSGEFKVLIIRDYKTRGLDLPSSSMVINYDIPDADACRYLRQVSRAGKAGRSGFAVNLVSNEKEFESLQSVATSQCLNLHELKSDDWDAVEHYVSCQFFTLACKGLTNSGVMGGSDEEKEKEKERKRDIVGDFLKKNLNKGEIALKHAVGLGSQPNVVPVTEPVVDGPRRPVEVGWHPVGGFAGKWFAEETGLGKMITEKINKYPDPTQHWAVLVGDYAHQLWMDENFDVIYTNAKIERDEWRTFPVGETRFNDDALRRAGESVIHSIRERQPTYNLITNNCQTYVLQLLDAIKVGVNKEFGTTLAVYERVFGPGKIKDLFEGEEKPEDQEQHQIEQGGEPGVEPGTQQPMHPGRSDTVNLAQDVMNQNTNQLDTEREMERHEDEKEDKEKKKKGFFSRFKRSNS</sequence>
<evidence type="ECO:0000256" key="6">
    <source>
        <dbReference type="SAM" id="MobiDB-lite"/>
    </source>
</evidence>
<feature type="region of interest" description="Disordered" evidence="6">
    <location>
        <begin position="994"/>
        <end position="1076"/>
    </location>
</feature>
<dbReference type="Pfam" id="PF00271">
    <property type="entry name" value="Helicase_C"/>
    <property type="match status" value="1"/>
</dbReference>
<dbReference type="InterPro" id="IPR011545">
    <property type="entry name" value="DEAD/DEAH_box_helicase_dom"/>
</dbReference>
<reference evidence="9 10" key="1">
    <citation type="submission" date="2020-05" db="EMBL/GenBank/DDBJ databases">
        <title>Identification and distribution of gene clusters putatively required for synthesis of sphingolipid metabolism inhibitors in phylogenetically diverse species of the filamentous fungus Fusarium.</title>
        <authorList>
            <person name="Kim H.-S."/>
            <person name="Busman M."/>
            <person name="Brown D.W."/>
            <person name="Divon H."/>
            <person name="Uhlig S."/>
            <person name="Proctor R.H."/>
        </authorList>
    </citation>
    <scope>NUCLEOTIDE SEQUENCE [LARGE SCALE GENOMIC DNA]</scope>
    <source>
        <strain evidence="9 10">NRRL 53147</strain>
    </source>
</reference>
<comment type="catalytic activity">
    <reaction evidence="5">
        <text>ATP + H2O = ADP + phosphate + H(+)</text>
        <dbReference type="Rhea" id="RHEA:13065"/>
        <dbReference type="ChEBI" id="CHEBI:15377"/>
        <dbReference type="ChEBI" id="CHEBI:15378"/>
        <dbReference type="ChEBI" id="CHEBI:30616"/>
        <dbReference type="ChEBI" id="CHEBI:43474"/>
        <dbReference type="ChEBI" id="CHEBI:456216"/>
        <dbReference type="EC" id="3.6.4.13"/>
    </reaction>
</comment>
<proteinExistence type="inferred from homology"/>
<evidence type="ECO:0000313" key="9">
    <source>
        <dbReference type="EMBL" id="KAF5556353.1"/>
    </source>
</evidence>
<evidence type="ECO:0000259" key="7">
    <source>
        <dbReference type="PROSITE" id="PS51192"/>
    </source>
</evidence>
<keyword evidence="1 5" id="KW-0547">Nucleotide-binding</keyword>
<comment type="function">
    <text evidence="5">RNA helicase.</text>
</comment>
<dbReference type="EMBL" id="JAAOAM010000026">
    <property type="protein sequence ID" value="KAF5556353.1"/>
    <property type="molecule type" value="Genomic_DNA"/>
</dbReference>
<dbReference type="GO" id="GO:0003724">
    <property type="term" value="F:RNA helicase activity"/>
    <property type="evidence" value="ECO:0007669"/>
    <property type="project" value="UniProtKB-EC"/>
</dbReference>
<dbReference type="GO" id="GO:0016787">
    <property type="term" value="F:hydrolase activity"/>
    <property type="evidence" value="ECO:0007669"/>
    <property type="project" value="UniProtKB-KW"/>
</dbReference>
<dbReference type="InterPro" id="IPR001650">
    <property type="entry name" value="Helicase_C-like"/>
</dbReference>
<dbReference type="AlphaFoldDB" id="A0A8H5JLD2"/>
<dbReference type="EC" id="3.6.4.13" evidence="5"/>
<feature type="compositionally biased region" description="Basic residues" evidence="6">
    <location>
        <begin position="1062"/>
        <end position="1076"/>
    </location>
</feature>
<evidence type="ECO:0000256" key="3">
    <source>
        <dbReference type="ARBA" id="ARBA00022840"/>
    </source>
</evidence>
<evidence type="ECO:0000256" key="5">
    <source>
        <dbReference type="RuleBase" id="RU365068"/>
    </source>
</evidence>
<dbReference type="Gene3D" id="3.40.50.300">
    <property type="entry name" value="P-loop containing nucleotide triphosphate hydrolases"/>
    <property type="match status" value="2"/>
</dbReference>
<dbReference type="InterPro" id="IPR029058">
    <property type="entry name" value="AB_hydrolase_fold"/>
</dbReference>
<dbReference type="PROSITE" id="PS51192">
    <property type="entry name" value="HELICASE_ATP_BIND_1"/>
    <property type="match status" value="1"/>
</dbReference>
<keyword evidence="5" id="KW-0347">Helicase</keyword>
<dbReference type="InterPro" id="IPR014001">
    <property type="entry name" value="Helicase_ATP-bd"/>
</dbReference>
<feature type="compositionally biased region" description="Basic and acidic residues" evidence="6">
    <location>
        <begin position="1045"/>
        <end position="1061"/>
    </location>
</feature>
<keyword evidence="2 5" id="KW-0378">Hydrolase</keyword>
<keyword evidence="3 5" id="KW-0067">ATP-binding</keyword>
<comment type="domain">
    <text evidence="5">The Q motif is unique to and characteristic of the DEAD box family of RNA helicases and controls ATP binding and hydrolysis.</text>
</comment>
<dbReference type="GO" id="GO:0005524">
    <property type="term" value="F:ATP binding"/>
    <property type="evidence" value="ECO:0007669"/>
    <property type="project" value="UniProtKB-UniRule"/>
</dbReference>
<evidence type="ECO:0000313" key="10">
    <source>
        <dbReference type="Proteomes" id="UP000522262"/>
    </source>
</evidence>
<feature type="domain" description="Helicase ATP-binding" evidence="7">
    <location>
        <begin position="415"/>
        <end position="565"/>
    </location>
</feature>
<dbReference type="SMART" id="SM00487">
    <property type="entry name" value="DEXDc"/>
    <property type="match status" value="1"/>
</dbReference>
<evidence type="ECO:0000256" key="1">
    <source>
        <dbReference type="ARBA" id="ARBA00022741"/>
    </source>
</evidence>
<feature type="compositionally biased region" description="Basic and acidic residues" evidence="6">
    <location>
        <begin position="289"/>
        <end position="298"/>
    </location>
</feature>
<dbReference type="PROSITE" id="PS51194">
    <property type="entry name" value="HELICASE_CTER"/>
    <property type="match status" value="1"/>
</dbReference>
<dbReference type="SUPFAM" id="SSF52540">
    <property type="entry name" value="P-loop containing nucleoside triphosphate hydrolases"/>
    <property type="match status" value="1"/>
</dbReference>
<comment type="similarity">
    <text evidence="5">Belongs to the DEAD box helicase family.</text>
</comment>
<protein>
    <recommendedName>
        <fullName evidence="5">ATP-dependent RNA helicase</fullName>
        <ecNumber evidence="5">3.6.4.13</ecNumber>
    </recommendedName>
</protein>
<keyword evidence="10" id="KW-1185">Reference proteome</keyword>
<feature type="region of interest" description="Disordered" evidence="6">
    <location>
        <begin position="278"/>
        <end position="298"/>
    </location>
</feature>
<dbReference type="InterPro" id="IPR027417">
    <property type="entry name" value="P-loop_NTPase"/>
</dbReference>
<dbReference type="PANTHER" id="PTHR24031">
    <property type="entry name" value="RNA HELICASE"/>
    <property type="match status" value="1"/>
</dbReference>
<evidence type="ECO:0000256" key="4">
    <source>
        <dbReference type="ARBA" id="ARBA00022884"/>
    </source>
</evidence>
<feature type="compositionally biased region" description="Basic and acidic residues" evidence="6">
    <location>
        <begin position="994"/>
        <end position="1005"/>
    </location>
</feature>
<accession>A0A8H5JLD2</accession>
<evidence type="ECO:0000256" key="2">
    <source>
        <dbReference type="ARBA" id="ARBA00022801"/>
    </source>
</evidence>
<comment type="caution">
    <text evidence="9">The sequence shown here is derived from an EMBL/GenBank/DDBJ whole genome shotgun (WGS) entry which is preliminary data.</text>
</comment>
<dbReference type="Gene3D" id="3.40.50.1820">
    <property type="entry name" value="alpha/beta hydrolase"/>
    <property type="match status" value="1"/>
</dbReference>
<gene>
    <name evidence="9" type="ORF">FMEXI_1196</name>
</gene>
<dbReference type="Pfam" id="PF00270">
    <property type="entry name" value="DEAD"/>
    <property type="match status" value="1"/>
</dbReference>
<keyword evidence="4 5" id="KW-0694">RNA-binding</keyword>
<dbReference type="GO" id="GO:0003723">
    <property type="term" value="F:RNA binding"/>
    <property type="evidence" value="ECO:0007669"/>
    <property type="project" value="UniProtKB-UniRule"/>
</dbReference>
<dbReference type="SUPFAM" id="SSF53474">
    <property type="entry name" value="alpha/beta-Hydrolases"/>
    <property type="match status" value="1"/>
</dbReference>